<sequence length="140" mass="16494">PLNVDSIFYKDPPFLYLSEYASSYRDDFLLFMKHLQSAISKMSLYLNTEIDEVDADLKIPIHLMTALRAKGKEYDTVIVLDVVDDIWPIKYADTEERLEQERRLFYVAITRPRKTLILITVDKILNKRCNPSPYLDEMEL</sequence>
<keyword evidence="1" id="KW-0547">Nucleotide-binding</keyword>
<dbReference type="InterPro" id="IPR014017">
    <property type="entry name" value="DNA_helicase_UvrD-like_C"/>
</dbReference>
<name>X1RXW2_9ZZZZ</name>
<gene>
    <name evidence="6" type="ORF">S12H4_12604</name>
</gene>
<dbReference type="PANTHER" id="PTHR11070:SF2">
    <property type="entry name" value="ATP-DEPENDENT DNA HELICASE SRS2"/>
    <property type="match status" value="1"/>
</dbReference>
<dbReference type="GO" id="GO:0003677">
    <property type="term" value="F:DNA binding"/>
    <property type="evidence" value="ECO:0007669"/>
    <property type="project" value="InterPro"/>
</dbReference>
<feature type="non-terminal residue" evidence="6">
    <location>
        <position position="1"/>
    </location>
</feature>
<accession>X1RXW2</accession>
<reference evidence="6" key="1">
    <citation type="journal article" date="2014" name="Front. Microbiol.">
        <title>High frequency of phylogenetically diverse reductive dehalogenase-homologous genes in deep subseafloor sedimentary metagenomes.</title>
        <authorList>
            <person name="Kawai M."/>
            <person name="Futagami T."/>
            <person name="Toyoda A."/>
            <person name="Takaki Y."/>
            <person name="Nishi S."/>
            <person name="Hori S."/>
            <person name="Arai W."/>
            <person name="Tsubouchi T."/>
            <person name="Morono Y."/>
            <person name="Uchiyama I."/>
            <person name="Ito T."/>
            <person name="Fujiyama A."/>
            <person name="Inagaki F."/>
            <person name="Takami H."/>
        </authorList>
    </citation>
    <scope>NUCLEOTIDE SEQUENCE</scope>
    <source>
        <strain evidence="6">Expedition CK06-06</strain>
    </source>
</reference>
<dbReference type="PANTHER" id="PTHR11070">
    <property type="entry name" value="UVRD / RECB / PCRA DNA HELICASE FAMILY MEMBER"/>
    <property type="match status" value="1"/>
</dbReference>
<dbReference type="GO" id="GO:0005524">
    <property type="term" value="F:ATP binding"/>
    <property type="evidence" value="ECO:0007669"/>
    <property type="project" value="UniProtKB-KW"/>
</dbReference>
<dbReference type="InterPro" id="IPR027417">
    <property type="entry name" value="P-loop_NTPase"/>
</dbReference>
<dbReference type="GO" id="GO:0043138">
    <property type="term" value="F:3'-5' DNA helicase activity"/>
    <property type="evidence" value="ECO:0007669"/>
    <property type="project" value="TreeGrafter"/>
</dbReference>
<evidence type="ECO:0000259" key="5">
    <source>
        <dbReference type="Pfam" id="PF13361"/>
    </source>
</evidence>
<dbReference type="AlphaFoldDB" id="X1RXW2"/>
<feature type="domain" description="UvrD-like helicase C-terminal" evidence="5">
    <location>
        <begin position="34"/>
        <end position="121"/>
    </location>
</feature>
<dbReference type="EMBL" id="BARW01006026">
    <property type="protein sequence ID" value="GAI85478.1"/>
    <property type="molecule type" value="Genomic_DNA"/>
</dbReference>
<dbReference type="SUPFAM" id="SSF52540">
    <property type="entry name" value="P-loop containing nucleoside triphosphate hydrolases"/>
    <property type="match status" value="1"/>
</dbReference>
<proteinExistence type="predicted"/>
<keyword evidence="4" id="KW-0067">ATP-binding</keyword>
<dbReference type="Pfam" id="PF13361">
    <property type="entry name" value="UvrD_C"/>
    <property type="match status" value="1"/>
</dbReference>
<evidence type="ECO:0000256" key="2">
    <source>
        <dbReference type="ARBA" id="ARBA00022801"/>
    </source>
</evidence>
<evidence type="ECO:0000256" key="4">
    <source>
        <dbReference type="ARBA" id="ARBA00022840"/>
    </source>
</evidence>
<evidence type="ECO:0000256" key="3">
    <source>
        <dbReference type="ARBA" id="ARBA00022806"/>
    </source>
</evidence>
<evidence type="ECO:0000313" key="6">
    <source>
        <dbReference type="EMBL" id="GAI85478.1"/>
    </source>
</evidence>
<dbReference type="GO" id="GO:0016787">
    <property type="term" value="F:hydrolase activity"/>
    <property type="evidence" value="ECO:0007669"/>
    <property type="project" value="UniProtKB-KW"/>
</dbReference>
<dbReference type="Gene3D" id="3.40.50.300">
    <property type="entry name" value="P-loop containing nucleotide triphosphate hydrolases"/>
    <property type="match status" value="1"/>
</dbReference>
<organism evidence="6">
    <name type="scientific">marine sediment metagenome</name>
    <dbReference type="NCBI Taxonomy" id="412755"/>
    <lineage>
        <taxon>unclassified sequences</taxon>
        <taxon>metagenomes</taxon>
        <taxon>ecological metagenomes</taxon>
    </lineage>
</organism>
<evidence type="ECO:0000256" key="1">
    <source>
        <dbReference type="ARBA" id="ARBA00022741"/>
    </source>
</evidence>
<protein>
    <recommendedName>
        <fullName evidence="5">UvrD-like helicase C-terminal domain-containing protein</fullName>
    </recommendedName>
</protein>
<dbReference type="InterPro" id="IPR000212">
    <property type="entry name" value="DNA_helicase_UvrD/REP"/>
</dbReference>
<dbReference type="GO" id="GO:0000725">
    <property type="term" value="P:recombinational repair"/>
    <property type="evidence" value="ECO:0007669"/>
    <property type="project" value="TreeGrafter"/>
</dbReference>
<keyword evidence="3" id="KW-0347">Helicase</keyword>
<comment type="caution">
    <text evidence="6">The sequence shown here is derived from an EMBL/GenBank/DDBJ whole genome shotgun (WGS) entry which is preliminary data.</text>
</comment>
<keyword evidence="2" id="KW-0378">Hydrolase</keyword>